<dbReference type="SUPFAM" id="SSF82199">
    <property type="entry name" value="SET domain"/>
    <property type="match status" value="1"/>
</dbReference>
<evidence type="ECO:0000256" key="17">
    <source>
        <dbReference type="PROSITE-ProRule" id="PRU00176"/>
    </source>
</evidence>
<evidence type="ECO:0000256" key="6">
    <source>
        <dbReference type="ARBA" id="ARBA00022679"/>
    </source>
</evidence>
<dbReference type="EC" id="2.1.1.354" evidence="3"/>
<keyword evidence="5" id="KW-0489">Methyltransferase</keyword>
<comment type="catalytic activity">
    <reaction evidence="16">
        <text>N(6),N(6)-dimethyl-L-lysyl(4)-[histone H3] + S-adenosyl-L-methionine = N(6),N(6),N(6)-trimethyl-L-lysyl(4)-[histone H3] + S-adenosyl-L-homocysteine + H(+)</text>
        <dbReference type="Rhea" id="RHEA:60272"/>
        <dbReference type="Rhea" id="RHEA-COMP:15537"/>
        <dbReference type="Rhea" id="RHEA-COMP:15540"/>
        <dbReference type="ChEBI" id="CHEBI:15378"/>
        <dbReference type="ChEBI" id="CHEBI:57856"/>
        <dbReference type="ChEBI" id="CHEBI:59789"/>
        <dbReference type="ChEBI" id="CHEBI:61961"/>
        <dbReference type="ChEBI" id="CHEBI:61976"/>
    </reaction>
</comment>
<feature type="domain" description="RRM" evidence="19">
    <location>
        <begin position="124"/>
        <end position="197"/>
    </location>
</feature>
<evidence type="ECO:0000256" key="4">
    <source>
        <dbReference type="ARBA" id="ARBA00022454"/>
    </source>
</evidence>
<evidence type="ECO:0000256" key="8">
    <source>
        <dbReference type="ARBA" id="ARBA00022853"/>
    </source>
</evidence>
<dbReference type="FunFam" id="3.30.70.330:FF:000178">
    <property type="entry name" value="Histone-lysine N-methyltransferase"/>
    <property type="match status" value="1"/>
</dbReference>
<protein>
    <recommendedName>
        <fullName evidence="3">[histone H3]-lysine(4) N-trimethyltransferase</fullName>
        <ecNumber evidence="3">2.1.1.354</ecNumber>
    </recommendedName>
</protein>
<feature type="region of interest" description="Disordered" evidence="18">
    <location>
        <begin position="1038"/>
        <end position="1095"/>
    </location>
</feature>
<evidence type="ECO:0000256" key="2">
    <source>
        <dbReference type="ARBA" id="ARBA00004286"/>
    </source>
</evidence>
<feature type="compositionally biased region" description="Basic and acidic residues" evidence="18">
    <location>
        <begin position="1054"/>
        <end position="1074"/>
    </location>
</feature>
<feature type="region of interest" description="Disordered" evidence="18">
    <location>
        <begin position="287"/>
        <end position="400"/>
    </location>
</feature>
<dbReference type="InterPro" id="IPR046341">
    <property type="entry name" value="SET_dom_sf"/>
</dbReference>
<evidence type="ECO:0000259" key="20">
    <source>
        <dbReference type="PROSITE" id="PS50280"/>
    </source>
</evidence>
<dbReference type="GO" id="GO:0032259">
    <property type="term" value="P:methylation"/>
    <property type="evidence" value="ECO:0007669"/>
    <property type="project" value="UniProtKB-KW"/>
</dbReference>
<keyword evidence="13" id="KW-0539">Nucleus</keyword>
<gene>
    <name evidence="23 24" type="primary">LOC115620589</name>
</gene>
<accession>A0A6J2T390</accession>
<evidence type="ECO:0000259" key="19">
    <source>
        <dbReference type="PROSITE" id="PS50102"/>
    </source>
</evidence>
<feature type="domain" description="SET" evidence="20">
    <location>
        <begin position="1552"/>
        <end position="1669"/>
    </location>
</feature>
<evidence type="ECO:0000256" key="5">
    <source>
        <dbReference type="ARBA" id="ARBA00022603"/>
    </source>
</evidence>
<dbReference type="GO" id="GO:0048188">
    <property type="term" value="C:Set1C/COMPASS complex"/>
    <property type="evidence" value="ECO:0007669"/>
    <property type="project" value="InterPro"/>
</dbReference>
<evidence type="ECO:0000256" key="7">
    <source>
        <dbReference type="ARBA" id="ARBA00022691"/>
    </source>
</evidence>
<evidence type="ECO:0000256" key="10">
    <source>
        <dbReference type="ARBA" id="ARBA00023015"/>
    </source>
</evidence>
<dbReference type="OrthoDB" id="308383at2759"/>
<feature type="compositionally biased region" description="Polar residues" evidence="18">
    <location>
        <begin position="500"/>
        <end position="515"/>
    </location>
</feature>
<evidence type="ECO:0000313" key="22">
    <source>
        <dbReference type="Proteomes" id="UP000504634"/>
    </source>
</evidence>
<dbReference type="SMART" id="SM00508">
    <property type="entry name" value="PostSET"/>
    <property type="match status" value="1"/>
</dbReference>
<dbReference type="GO" id="GO:0003723">
    <property type="term" value="F:RNA binding"/>
    <property type="evidence" value="ECO:0007669"/>
    <property type="project" value="UniProtKB-UniRule"/>
</dbReference>
<organism evidence="22 23">
    <name type="scientific">Drosophila lebanonensis</name>
    <name type="common">Fruit fly</name>
    <name type="synonym">Scaptodrosophila lebanonensis</name>
    <dbReference type="NCBI Taxonomy" id="7225"/>
    <lineage>
        <taxon>Eukaryota</taxon>
        <taxon>Metazoa</taxon>
        <taxon>Ecdysozoa</taxon>
        <taxon>Arthropoda</taxon>
        <taxon>Hexapoda</taxon>
        <taxon>Insecta</taxon>
        <taxon>Pterygota</taxon>
        <taxon>Neoptera</taxon>
        <taxon>Endopterygota</taxon>
        <taxon>Diptera</taxon>
        <taxon>Brachycera</taxon>
        <taxon>Muscomorpha</taxon>
        <taxon>Ephydroidea</taxon>
        <taxon>Drosophilidae</taxon>
        <taxon>Scaptodrosophila</taxon>
    </lineage>
</organism>
<evidence type="ECO:0000256" key="12">
    <source>
        <dbReference type="ARBA" id="ARBA00023163"/>
    </source>
</evidence>
<dbReference type="SMART" id="SM00360">
    <property type="entry name" value="RRM"/>
    <property type="match status" value="1"/>
</dbReference>
<feature type="compositionally biased region" description="Basic and acidic residues" evidence="18">
    <location>
        <begin position="318"/>
        <end position="399"/>
    </location>
</feature>
<dbReference type="PANTHER" id="PTHR45814">
    <property type="entry name" value="HISTONE-LYSINE N-METHYLTRANSFERASE SETD1"/>
    <property type="match status" value="1"/>
</dbReference>
<dbReference type="PANTHER" id="PTHR45814:SF2">
    <property type="entry name" value="HISTONE-LYSINE N-METHYLTRANSFERASE SETD1"/>
    <property type="match status" value="1"/>
</dbReference>
<dbReference type="InterPro" id="IPR012677">
    <property type="entry name" value="Nucleotide-bd_a/b_plait_sf"/>
</dbReference>
<feature type="compositionally biased region" description="Pro residues" evidence="18">
    <location>
        <begin position="469"/>
        <end position="479"/>
    </location>
</feature>
<sequence length="1691" mass="192694">MDGSGNYLRTSANSMMNGSGAAEELEFISIPSTITRDSNCNTSVPPSKTPRNFKLLADPQLIKCGAKLYRYDGIVPGDPTYPTITPRDPRNPLIRIRARPVEPVALLVPRLVIDSNYVGQPPATEVTVINLNDNIDKQFLSNMLEKCGSVDEINIYHHPMTNKHLGVARIVFESTKGARQFVEKYNQKSVMGKILNVFCDPFGTVLKKTIDNLTNPMAPKPIVPTISHQTTKQVAIQGEYGHDYKELNGMKKFSSIDYDLYHKGTEFGEHDRKWERDHDRYLKNRSIEKPYEREHGTRDKYTSSLRHDRHYHSRRSREKSPEPNRDRLFNSRERDRDVRSGNYLRSRERDKFRDRNSLRDRPRDQLRESRDYRLSSSREQDYRERDRDRPNKIEHKDAVSSKYSKRYLSREYNEIKGGCSKSNSYYAETPVSSLSQDDAYGYSSYSYTMSDRIQTWSSSHRSWIAPQPNSLPQPPPPPPPEEEENWDEPQAPRETLNKKAPSQNSSSCKKLQIPSTLKIKKPMSGSVKDTDSGNVDLDTRIALIFKGKTFGNAPPFLQMDSSDSDTDKVKVDEVENPYVQRDAAFTNKCKQIQEINKTLALQQHDASDISSDDDILVKKETTSLIVSKDQSEQIMDDNMSLSSLSSHEESTNASPKLIDQPNSSVLTKVVSYIYPQPGDQNNYYYQNSSYGHYASSMTVNSALSGGYMSNTNYIQSPYLSGIVPSDAFSLNPYVQAYGCQHLQTSQNDEVKQNVRKVMDCIVDELKQILKRDVNKRMIETTAFKSFEAWWDEQTTKARSKQFSSIDKSIVPTSVNLDKNTSREKPPDINQLINTQRIISDFQSFSGIGIRATMPKMPSFRRVRKHASPAPNQKSGAEKDLSDQEEMVQCSDSEKEDSNMGNSDAPGTKLKSCNYEKESTKHQDNIQSQRKGSASSFFSSSSSSSSTSDNDADEDDEAENERSSDDSSENRSRKPHPPRSNLRNLYSDSEEEDKLFANTIENERTNKMDIYSDTDEEDYRKAKADVIPLNRANHMISSIPSDLEDISKDSSLGDLESKHNSMLKSADKTDEESRRSPTPVPPPDYNEETVEECNDKRKCKSQFEYDRIYSDSDEEREYQERRRRNTEYMAQIEREFLEEQQKKLHQITESSKSDLKLDIVSSACVGMPETPDISKPPPTPGVKLLNNFVDDVLSYSVSKGKTNTVKNKDIDIQKNNQTDLNEDQEKCHKNADIFANEVNPNTLVNGKTPSSPLVDSNQINKGKQSPASSDSGSSQVSQASQVALEHCYSLPPQAQAILPNSGSSVMLDVKKERASENDIHNTNVQQASRPGPGRPRKEPARIQKRRKESVTRRSNAKIKTELRDSAAEVARQIANFVPYEMYDLRDQNEEMVILYAFLTKGIDAEDIKYVKTSYIEHLQKEPYAMFLNNTHWVDHCTTDRTFWPPPPKKRKKDDDLLRHKTGCARTEGYYKLDVREKAKHKYHHTKANLDDARNEDRCDEPTALTNHHHNKLISKMQGISREARSNQRRLLTAFGSMAESELLKFNQLKFRKKQLKFAKSAIHDWGLFAMEPIAADEMVIEYVGQMIRPIVADLRETKYEAIGIGSSYLFRIDMETIIDATKCGNLARFINHSCNPNCYAKVITIESEKKIVIYSKQPIGVNEEITYDYKFPLEDEKIPCLCGAQGCRGTLN</sequence>
<dbReference type="Pfam" id="PF00856">
    <property type="entry name" value="SET"/>
    <property type="match status" value="1"/>
</dbReference>
<feature type="compositionally biased region" description="Low complexity" evidence="18">
    <location>
        <begin position="1263"/>
        <end position="1277"/>
    </location>
</feature>
<dbReference type="CDD" id="cd19169">
    <property type="entry name" value="SET_SETD1"/>
    <property type="match status" value="1"/>
</dbReference>
<evidence type="ECO:0000256" key="9">
    <source>
        <dbReference type="ARBA" id="ARBA00022884"/>
    </source>
</evidence>
<dbReference type="PROSITE" id="PS50102">
    <property type="entry name" value="RRM"/>
    <property type="match status" value="1"/>
</dbReference>
<feature type="region of interest" description="Disordered" evidence="18">
    <location>
        <begin position="1237"/>
        <end position="1277"/>
    </location>
</feature>
<name>A0A6J2T390_DROLE</name>
<dbReference type="InterPro" id="IPR044570">
    <property type="entry name" value="Set1-like"/>
</dbReference>
<dbReference type="FunFam" id="2.170.270.10:FF:000010">
    <property type="entry name" value="Histone-lysine N-methyltransferase"/>
    <property type="match status" value="1"/>
</dbReference>
<dbReference type="RefSeq" id="XP_030369759.1">
    <property type="nucleotide sequence ID" value="XM_030513899.1"/>
</dbReference>
<dbReference type="GO" id="GO:0005694">
    <property type="term" value="C:chromosome"/>
    <property type="evidence" value="ECO:0007669"/>
    <property type="project" value="UniProtKB-SubCell"/>
</dbReference>
<dbReference type="GeneID" id="115620589"/>
<feature type="compositionally biased region" description="Polar residues" evidence="18">
    <location>
        <begin position="1237"/>
        <end position="1262"/>
    </location>
</feature>
<evidence type="ECO:0000256" key="15">
    <source>
        <dbReference type="ARBA" id="ARBA00047583"/>
    </source>
</evidence>
<feature type="compositionally biased region" description="Basic residues" evidence="18">
    <location>
        <begin position="307"/>
        <end position="317"/>
    </location>
</feature>
<evidence type="ECO:0000256" key="18">
    <source>
        <dbReference type="SAM" id="MobiDB-lite"/>
    </source>
</evidence>
<evidence type="ECO:0000259" key="21">
    <source>
        <dbReference type="PROSITE" id="PS50868"/>
    </source>
</evidence>
<feature type="region of interest" description="Disordered" evidence="18">
    <location>
        <begin position="860"/>
        <end position="1016"/>
    </location>
</feature>
<dbReference type="Gene3D" id="3.30.70.330">
    <property type="match status" value="1"/>
</dbReference>
<keyword evidence="4" id="KW-0158">Chromosome</keyword>
<keyword evidence="8" id="KW-0156">Chromatin regulator</keyword>
<evidence type="ECO:0000256" key="1">
    <source>
        <dbReference type="ARBA" id="ARBA00004123"/>
    </source>
</evidence>
<dbReference type="Gene3D" id="2.170.270.10">
    <property type="entry name" value="SET domain"/>
    <property type="match status" value="1"/>
</dbReference>
<feature type="region of interest" description="Disordered" evidence="18">
    <location>
        <begin position="463"/>
        <end position="532"/>
    </location>
</feature>
<dbReference type="GO" id="GO:0140999">
    <property type="term" value="F:histone H3K4 trimethyltransferase activity"/>
    <property type="evidence" value="ECO:0007669"/>
    <property type="project" value="UniProtKB-EC"/>
</dbReference>
<evidence type="ECO:0000313" key="24">
    <source>
        <dbReference type="RefSeq" id="XP_030369759.1"/>
    </source>
</evidence>
<dbReference type="CTD" id="3354971"/>
<dbReference type="InterPro" id="IPR001214">
    <property type="entry name" value="SET_dom"/>
</dbReference>
<dbReference type="PROSITE" id="PS50280">
    <property type="entry name" value="SET"/>
    <property type="match status" value="1"/>
</dbReference>
<keyword evidence="11" id="KW-0010">Activator</keyword>
<dbReference type="RefSeq" id="XP_030369758.1">
    <property type="nucleotide sequence ID" value="XM_030513898.1"/>
</dbReference>
<evidence type="ECO:0000256" key="3">
    <source>
        <dbReference type="ARBA" id="ARBA00012182"/>
    </source>
</evidence>
<dbReference type="InterPro" id="IPR024657">
    <property type="entry name" value="COMPASS_Set1_N-SET"/>
</dbReference>
<dbReference type="InterPro" id="IPR003616">
    <property type="entry name" value="Post-SET_dom"/>
</dbReference>
<dbReference type="Pfam" id="PF11764">
    <property type="entry name" value="N-SET"/>
    <property type="match status" value="1"/>
</dbReference>
<evidence type="ECO:0000313" key="23">
    <source>
        <dbReference type="RefSeq" id="XP_030369758.1"/>
    </source>
</evidence>
<dbReference type="InterPro" id="IPR035979">
    <property type="entry name" value="RBD_domain_sf"/>
</dbReference>
<keyword evidence="9 17" id="KW-0694">RNA-binding</keyword>
<evidence type="ECO:0000256" key="16">
    <source>
        <dbReference type="ARBA" id="ARBA00049129"/>
    </source>
</evidence>
<evidence type="ECO:0000256" key="14">
    <source>
        <dbReference type="ARBA" id="ARBA00047571"/>
    </source>
</evidence>
<feature type="compositionally biased region" description="Low complexity" evidence="18">
    <location>
        <begin position="932"/>
        <end position="948"/>
    </location>
</feature>
<feature type="domain" description="Post-SET" evidence="21">
    <location>
        <begin position="1675"/>
        <end position="1691"/>
    </location>
</feature>
<dbReference type="CDD" id="cd12304">
    <property type="entry name" value="RRM_Set1"/>
    <property type="match status" value="1"/>
</dbReference>
<dbReference type="SUPFAM" id="SSF54928">
    <property type="entry name" value="RNA-binding domain, RBD"/>
    <property type="match status" value="1"/>
</dbReference>
<dbReference type="InterPro" id="IPR000504">
    <property type="entry name" value="RRM_dom"/>
</dbReference>
<feature type="region of interest" description="Disordered" evidence="18">
    <location>
        <begin position="1313"/>
        <end position="1355"/>
    </location>
</feature>
<reference evidence="23 24" key="1">
    <citation type="submission" date="2025-04" db="UniProtKB">
        <authorList>
            <consortium name="RefSeq"/>
        </authorList>
    </citation>
    <scope>IDENTIFICATION</scope>
    <source>
        <strain evidence="23 24">11010-0011.00</strain>
        <tissue evidence="23 24">Whole body</tissue>
    </source>
</reference>
<comment type="catalytic activity">
    <reaction evidence="15">
        <text>N(6)-methyl-L-lysyl(4)-[histone H3] + S-adenosyl-L-methionine = N(6),N(6)-dimethyl-L-lysyl(4)-[histone H3] + S-adenosyl-L-homocysteine + H(+)</text>
        <dbReference type="Rhea" id="RHEA:60268"/>
        <dbReference type="Rhea" id="RHEA-COMP:15540"/>
        <dbReference type="Rhea" id="RHEA-COMP:15543"/>
        <dbReference type="ChEBI" id="CHEBI:15378"/>
        <dbReference type="ChEBI" id="CHEBI:57856"/>
        <dbReference type="ChEBI" id="CHEBI:59789"/>
        <dbReference type="ChEBI" id="CHEBI:61929"/>
        <dbReference type="ChEBI" id="CHEBI:61976"/>
    </reaction>
</comment>
<dbReference type="PROSITE" id="PS50868">
    <property type="entry name" value="POST_SET"/>
    <property type="match status" value="1"/>
</dbReference>
<evidence type="ECO:0000256" key="11">
    <source>
        <dbReference type="ARBA" id="ARBA00023159"/>
    </source>
</evidence>
<keyword evidence="6" id="KW-0808">Transferase</keyword>
<feature type="compositionally biased region" description="Basic and acidic residues" evidence="18">
    <location>
        <begin position="959"/>
        <end position="971"/>
    </location>
</feature>
<keyword evidence="12" id="KW-0804">Transcription</keyword>
<feature type="compositionally biased region" description="Basic and acidic residues" evidence="18">
    <location>
        <begin position="913"/>
        <end position="923"/>
    </location>
</feature>
<keyword evidence="22" id="KW-1185">Reference proteome</keyword>
<keyword evidence="7" id="KW-0949">S-adenosyl-L-methionine</keyword>
<proteinExistence type="predicted"/>
<dbReference type="Proteomes" id="UP000504634">
    <property type="component" value="Unplaced"/>
</dbReference>
<comment type="subcellular location">
    <subcellularLocation>
        <location evidence="2">Chromosome</location>
    </subcellularLocation>
    <subcellularLocation>
        <location evidence="1">Nucleus</location>
    </subcellularLocation>
</comment>
<evidence type="ECO:0000256" key="13">
    <source>
        <dbReference type="ARBA" id="ARBA00023242"/>
    </source>
</evidence>
<feature type="compositionally biased region" description="Basic and acidic residues" evidence="18">
    <location>
        <begin position="287"/>
        <end position="301"/>
    </location>
</feature>
<dbReference type="SMART" id="SM01291">
    <property type="entry name" value="N-SET"/>
    <property type="match status" value="1"/>
</dbReference>
<feature type="compositionally biased region" description="Acidic residues" evidence="18">
    <location>
        <begin position="949"/>
        <end position="958"/>
    </location>
</feature>
<dbReference type="InterPro" id="IPR037841">
    <property type="entry name" value="SET_SETD1A/B"/>
</dbReference>
<dbReference type="Pfam" id="PF00076">
    <property type="entry name" value="RRM_1"/>
    <property type="match status" value="1"/>
</dbReference>
<comment type="catalytic activity">
    <reaction evidence="14">
        <text>L-lysyl(4)-[histone H3] + 3 S-adenosyl-L-methionine = N(6),N(6),N(6)-trimethyl-L-lysyl(4)-[histone H3] + 3 S-adenosyl-L-homocysteine + 3 H(+)</text>
        <dbReference type="Rhea" id="RHEA:60260"/>
        <dbReference type="Rhea" id="RHEA-COMP:15537"/>
        <dbReference type="Rhea" id="RHEA-COMP:15547"/>
        <dbReference type="ChEBI" id="CHEBI:15378"/>
        <dbReference type="ChEBI" id="CHEBI:29969"/>
        <dbReference type="ChEBI" id="CHEBI:57856"/>
        <dbReference type="ChEBI" id="CHEBI:59789"/>
        <dbReference type="ChEBI" id="CHEBI:61961"/>
        <dbReference type="EC" id="2.1.1.354"/>
    </reaction>
</comment>
<dbReference type="SMART" id="SM00317">
    <property type="entry name" value="SET"/>
    <property type="match status" value="1"/>
</dbReference>
<keyword evidence="10" id="KW-0805">Transcription regulation</keyword>